<dbReference type="Pfam" id="PF18765">
    <property type="entry name" value="Polbeta"/>
    <property type="match status" value="1"/>
</dbReference>
<keyword evidence="3" id="KW-1185">Reference proteome</keyword>
<dbReference type="InterPro" id="IPR041633">
    <property type="entry name" value="Polbeta"/>
</dbReference>
<evidence type="ECO:0000313" key="2">
    <source>
        <dbReference type="EMBL" id="MCX7572028.1"/>
    </source>
</evidence>
<reference evidence="2 3" key="1">
    <citation type="submission" date="2022-11" db="EMBL/GenBank/DDBJ databases">
        <title>Study of microbial diversity in lake waters.</title>
        <authorList>
            <person name="Zhang J."/>
        </authorList>
    </citation>
    <scope>NUCLEOTIDE SEQUENCE [LARGE SCALE GENOMIC DNA]</scope>
    <source>
        <strain evidence="2 3">DT12</strain>
    </source>
</reference>
<accession>A0ABT3X551</accession>
<evidence type="ECO:0000313" key="3">
    <source>
        <dbReference type="Proteomes" id="UP001208017"/>
    </source>
</evidence>
<feature type="domain" description="Polymerase beta nucleotidyltransferase" evidence="1">
    <location>
        <begin position="14"/>
        <end position="102"/>
    </location>
</feature>
<dbReference type="InterPro" id="IPR043519">
    <property type="entry name" value="NT_sf"/>
</dbReference>
<sequence>MIQFSVLGETYRLATDIEAICLFGSVARGDNDENSDIDLLIVVEDCDEQSLIDYKAKIIEELNVPYHWVSLYRKSSIIDMHRYGSYFLWHVKTEGKILFSKNGFLEKVFTDLPPYNKTRENLTDYLEVCRDIESSLERDSLTLGYDLSILASIARNTCIAISYLFGELDFGRITCVEKCLKFLGAQFPFSLGEYEELYKYRIMETRGYGVVTHISDIDKELYVREWLLKIESLLNVALKIEKERGVGNDDQR</sequence>
<organism evidence="2 3">
    <name type="scientific">Tumebacillus lacus</name>
    <dbReference type="NCBI Taxonomy" id="2995335"/>
    <lineage>
        <taxon>Bacteria</taxon>
        <taxon>Bacillati</taxon>
        <taxon>Bacillota</taxon>
        <taxon>Bacilli</taxon>
        <taxon>Bacillales</taxon>
        <taxon>Alicyclobacillaceae</taxon>
        <taxon>Tumebacillus</taxon>
    </lineage>
</organism>
<comment type="caution">
    <text evidence="2">The sequence shown here is derived from an EMBL/GenBank/DDBJ whole genome shotgun (WGS) entry which is preliminary data.</text>
</comment>
<gene>
    <name evidence="2" type="ORF">OS242_19000</name>
</gene>
<dbReference type="SUPFAM" id="SSF81301">
    <property type="entry name" value="Nucleotidyltransferase"/>
    <property type="match status" value="1"/>
</dbReference>
<dbReference type="Gene3D" id="3.30.460.10">
    <property type="entry name" value="Beta Polymerase, domain 2"/>
    <property type="match status" value="1"/>
</dbReference>
<dbReference type="RefSeq" id="WP_267153279.1">
    <property type="nucleotide sequence ID" value="NZ_JAPMLT010000015.1"/>
</dbReference>
<dbReference type="InterPro" id="IPR052548">
    <property type="entry name" value="Type_VII_TA_antitoxin"/>
</dbReference>
<dbReference type="Proteomes" id="UP001208017">
    <property type="component" value="Unassembled WGS sequence"/>
</dbReference>
<evidence type="ECO:0000259" key="1">
    <source>
        <dbReference type="Pfam" id="PF18765"/>
    </source>
</evidence>
<dbReference type="EMBL" id="JAPMLT010000015">
    <property type="protein sequence ID" value="MCX7572028.1"/>
    <property type="molecule type" value="Genomic_DNA"/>
</dbReference>
<name>A0ABT3X551_9BACL</name>
<proteinExistence type="predicted"/>
<dbReference type="PANTHER" id="PTHR33933">
    <property type="entry name" value="NUCLEOTIDYLTRANSFERASE"/>
    <property type="match status" value="1"/>
</dbReference>
<dbReference type="CDD" id="cd05403">
    <property type="entry name" value="NT_KNTase_like"/>
    <property type="match status" value="1"/>
</dbReference>
<protein>
    <submittedName>
        <fullName evidence="2">Nucleotidyltransferase domain-containing protein</fullName>
    </submittedName>
</protein>
<dbReference type="PANTHER" id="PTHR33933:SF1">
    <property type="entry name" value="PROTEIN ADENYLYLTRANSFERASE MNTA-RELATED"/>
    <property type="match status" value="1"/>
</dbReference>